<evidence type="ECO:0000256" key="4">
    <source>
        <dbReference type="ARBA" id="ARBA00022723"/>
    </source>
</evidence>
<dbReference type="SUPFAM" id="SSF55060">
    <property type="entry name" value="GHMP Kinase, C-terminal domain"/>
    <property type="match status" value="1"/>
</dbReference>
<dbReference type="Pfam" id="PF00288">
    <property type="entry name" value="GHMP_kinases_N"/>
    <property type="match status" value="1"/>
</dbReference>
<dbReference type="SUPFAM" id="SSF54211">
    <property type="entry name" value="Ribosomal protein S5 domain 2-like"/>
    <property type="match status" value="1"/>
</dbReference>
<dbReference type="FunFam" id="3.30.70.890:FF:000001">
    <property type="entry name" value="Galactokinase"/>
    <property type="match status" value="1"/>
</dbReference>
<dbReference type="InterPro" id="IPR006204">
    <property type="entry name" value="GHMP_kinase_N_dom"/>
</dbReference>
<organism evidence="15 16">
    <name type="scientific">Runella defluvii</name>
    <dbReference type="NCBI Taxonomy" id="370973"/>
    <lineage>
        <taxon>Bacteria</taxon>
        <taxon>Pseudomonadati</taxon>
        <taxon>Bacteroidota</taxon>
        <taxon>Cytophagia</taxon>
        <taxon>Cytophagales</taxon>
        <taxon>Spirosomataceae</taxon>
        <taxon>Runella</taxon>
    </lineage>
</organism>
<evidence type="ECO:0000256" key="7">
    <source>
        <dbReference type="ARBA" id="ARBA00022840"/>
    </source>
</evidence>
<accession>A0A7W5ZIT0</accession>
<dbReference type="InterPro" id="IPR019741">
    <property type="entry name" value="Galactokinase_CS"/>
</dbReference>
<dbReference type="GO" id="GO:0006012">
    <property type="term" value="P:galactose metabolic process"/>
    <property type="evidence" value="ECO:0007669"/>
    <property type="project" value="UniProtKB-UniRule"/>
</dbReference>
<dbReference type="InterPro" id="IPR036554">
    <property type="entry name" value="GHMP_kinase_C_sf"/>
</dbReference>
<dbReference type="Proteomes" id="UP000541352">
    <property type="component" value="Unassembled WGS sequence"/>
</dbReference>
<sequence length="366" mass="40386">MRAPGRINLIGEHTDYNNGFVLPAAIDKAIYFAIAPRTDRLCKVYAADLNDTFEFSLDSLNKCPKSWANYLIGVTSELITDGYVIPTGFEVAFGGDVPNGAGLSSSAAVESGMGWALSELFGLAIPRLQLALVAQRAEHHFAGLQCGIMDMFASIHGKANSVIRLDCRDLTFEYFPFDFENYQLVLCNSGVKHTLADSAYNTRRQECEQGVAILQQFYPTITSLRDVKLAQVEAHKADFSENVYRRCRYVTGEIERVVSACEDLQRGDLVAFGKKMYETHTGLSEDYEVSCVELDFLVEQTVALTEVLGARLMGGGFGGCTINIVETAQVDSFIEKMTVAYRAQFNKKLVCHVVGITEGVARLEKL</sequence>
<feature type="domain" description="Galactokinase N-terminal" evidence="14">
    <location>
        <begin position="2"/>
        <end position="36"/>
    </location>
</feature>
<evidence type="ECO:0000313" key="15">
    <source>
        <dbReference type="EMBL" id="MBB3837845.1"/>
    </source>
</evidence>
<dbReference type="FunFam" id="3.30.230.10:FF:000017">
    <property type="entry name" value="Galactokinase"/>
    <property type="match status" value="1"/>
</dbReference>
<dbReference type="PANTHER" id="PTHR10457:SF7">
    <property type="entry name" value="GALACTOKINASE-RELATED"/>
    <property type="match status" value="1"/>
</dbReference>
<evidence type="ECO:0000256" key="6">
    <source>
        <dbReference type="ARBA" id="ARBA00022777"/>
    </source>
</evidence>
<dbReference type="InterPro" id="IPR013750">
    <property type="entry name" value="GHMP_kinase_C_dom"/>
</dbReference>
<dbReference type="InterPro" id="IPR000705">
    <property type="entry name" value="Galactokinase"/>
</dbReference>
<dbReference type="GO" id="GO:0004335">
    <property type="term" value="F:galactokinase activity"/>
    <property type="evidence" value="ECO:0007669"/>
    <property type="project" value="UniProtKB-UniRule"/>
</dbReference>
<dbReference type="GO" id="GO:0046872">
    <property type="term" value="F:metal ion binding"/>
    <property type="evidence" value="ECO:0007669"/>
    <property type="project" value="UniProtKB-KW"/>
</dbReference>
<evidence type="ECO:0000256" key="3">
    <source>
        <dbReference type="ARBA" id="ARBA00022679"/>
    </source>
</evidence>
<keyword evidence="16" id="KW-1185">Reference proteome</keyword>
<dbReference type="PRINTS" id="PR00473">
    <property type="entry name" value="GALCTOKINASE"/>
</dbReference>
<dbReference type="PIRSF" id="PIRSF000530">
    <property type="entry name" value="Galactokinase"/>
    <property type="match status" value="1"/>
</dbReference>
<evidence type="ECO:0000259" key="12">
    <source>
        <dbReference type="Pfam" id="PF00288"/>
    </source>
</evidence>
<dbReference type="InterPro" id="IPR020568">
    <property type="entry name" value="Ribosomal_Su5_D2-typ_SF"/>
</dbReference>
<evidence type="ECO:0000256" key="11">
    <source>
        <dbReference type="NCBIfam" id="TIGR00131"/>
    </source>
</evidence>
<dbReference type="Gene3D" id="3.30.230.10">
    <property type="match status" value="1"/>
</dbReference>
<comment type="caution">
    <text evidence="15">The sequence shown here is derived from an EMBL/GenBank/DDBJ whole genome shotgun (WGS) entry which is preliminary data.</text>
</comment>
<dbReference type="AlphaFoldDB" id="A0A7W5ZIT0"/>
<evidence type="ECO:0000256" key="10">
    <source>
        <dbReference type="ARBA" id="ARBA00023277"/>
    </source>
</evidence>
<dbReference type="GO" id="GO:0005524">
    <property type="term" value="F:ATP binding"/>
    <property type="evidence" value="ECO:0007669"/>
    <property type="project" value="UniProtKB-UniRule"/>
</dbReference>
<keyword evidence="5" id="KW-0547">Nucleotide-binding</keyword>
<proteinExistence type="inferred from homology"/>
<feature type="domain" description="GHMP kinase C-terminal" evidence="13">
    <location>
        <begin position="262"/>
        <end position="338"/>
    </location>
</feature>
<keyword evidence="10" id="KW-0119">Carbohydrate metabolism</keyword>
<dbReference type="PRINTS" id="PR00959">
    <property type="entry name" value="MEVGALKINASE"/>
</dbReference>
<dbReference type="EC" id="2.7.1.6" evidence="11"/>
<dbReference type="EMBL" id="JACIBY010000003">
    <property type="protein sequence ID" value="MBB3837845.1"/>
    <property type="molecule type" value="Genomic_DNA"/>
</dbReference>
<evidence type="ECO:0000256" key="8">
    <source>
        <dbReference type="ARBA" id="ARBA00022842"/>
    </source>
</evidence>
<dbReference type="InterPro" id="IPR006206">
    <property type="entry name" value="Mevalonate/galactokinase"/>
</dbReference>
<evidence type="ECO:0000259" key="13">
    <source>
        <dbReference type="Pfam" id="PF08544"/>
    </source>
</evidence>
<keyword evidence="9" id="KW-0299">Galactose metabolism</keyword>
<protein>
    <recommendedName>
        <fullName evidence="11">Galactokinase</fullName>
        <ecNumber evidence="11">2.7.1.6</ecNumber>
    </recommendedName>
</protein>
<dbReference type="PANTHER" id="PTHR10457">
    <property type="entry name" value="MEVALONATE KINASE/GALACTOKINASE"/>
    <property type="match status" value="1"/>
</dbReference>
<dbReference type="PROSITE" id="PS00106">
    <property type="entry name" value="GALACTOKINASE"/>
    <property type="match status" value="1"/>
</dbReference>
<evidence type="ECO:0000256" key="2">
    <source>
        <dbReference type="ARBA" id="ARBA00022490"/>
    </source>
</evidence>
<feature type="domain" description="GHMP kinase N-terminal" evidence="12">
    <location>
        <begin position="70"/>
        <end position="158"/>
    </location>
</feature>
<keyword evidence="2" id="KW-0963">Cytoplasm</keyword>
<keyword evidence="7" id="KW-0067">ATP-binding</keyword>
<evidence type="ECO:0000256" key="5">
    <source>
        <dbReference type="ARBA" id="ARBA00022741"/>
    </source>
</evidence>
<dbReference type="NCBIfam" id="TIGR00131">
    <property type="entry name" value="gal_kin"/>
    <property type="match status" value="1"/>
</dbReference>
<dbReference type="Pfam" id="PF08544">
    <property type="entry name" value="GHMP_kinases_C"/>
    <property type="match status" value="1"/>
</dbReference>
<dbReference type="Gene3D" id="3.30.70.890">
    <property type="entry name" value="GHMP kinase, C-terminal domain"/>
    <property type="match status" value="1"/>
</dbReference>
<name>A0A7W5ZIT0_9BACT</name>
<keyword evidence="3 15" id="KW-0808">Transferase</keyword>
<evidence type="ECO:0000256" key="1">
    <source>
        <dbReference type="ARBA" id="ARBA00006566"/>
    </source>
</evidence>
<keyword evidence="4" id="KW-0479">Metal-binding</keyword>
<evidence type="ECO:0000313" key="16">
    <source>
        <dbReference type="Proteomes" id="UP000541352"/>
    </source>
</evidence>
<keyword evidence="8" id="KW-0460">Magnesium</keyword>
<reference evidence="15 16" key="1">
    <citation type="submission" date="2020-08" db="EMBL/GenBank/DDBJ databases">
        <title>Genomic Encyclopedia of Type Strains, Phase IV (KMG-IV): sequencing the most valuable type-strain genomes for metagenomic binning, comparative biology and taxonomic classification.</title>
        <authorList>
            <person name="Goeker M."/>
        </authorList>
    </citation>
    <scope>NUCLEOTIDE SEQUENCE [LARGE SCALE GENOMIC DNA]</scope>
    <source>
        <strain evidence="15 16">DSM 17976</strain>
    </source>
</reference>
<evidence type="ECO:0000256" key="9">
    <source>
        <dbReference type="ARBA" id="ARBA00023144"/>
    </source>
</evidence>
<dbReference type="InterPro" id="IPR006203">
    <property type="entry name" value="GHMP_knse_ATP-bd_CS"/>
</dbReference>
<dbReference type="InterPro" id="IPR019539">
    <property type="entry name" value="GalKase_N"/>
</dbReference>
<keyword evidence="6 15" id="KW-0418">Kinase</keyword>
<dbReference type="GO" id="GO:0005829">
    <property type="term" value="C:cytosol"/>
    <property type="evidence" value="ECO:0007669"/>
    <property type="project" value="TreeGrafter"/>
</dbReference>
<dbReference type="PROSITE" id="PS00627">
    <property type="entry name" value="GHMP_KINASES_ATP"/>
    <property type="match status" value="1"/>
</dbReference>
<comment type="similarity">
    <text evidence="1">Belongs to the GHMP kinase family. GalK subfamily.</text>
</comment>
<evidence type="ECO:0000259" key="14">
    <source>
        <dbReference type="Pfam" id="PF10509"/>
    </source>
</evidence>
<dbReference type="Pfam" id="PF10509">
    <property type="entry name" value="GalKase_gal_bdg"/>
    <property type="match status" value="1"/>
</dbReference>
<dbReference type="InterPro" id="IPR014721">
    <property type="entry name" value="Ribsml_uS5_D2-typ_fold_subgr"/>
</dbReference>
<gene>
    <name evidence="15" type="ORF">FHS57_001842</name>
</gene>